<dbReference type="Proteomes" id="UP001260072">
    <property type="component" value="Unassembled WGS sequence"/>
</dbReference>
<accession>A0ABU1FHN4</accession>
<sequence>MSRLLLVLCLGFGLSALLCGIQYVLIRAGRFPRNPYFGFPGYSSDAHDDWARGRAHEAAKPWIGRAGILAALAATIAGVGLAVGAGNDPWDLYGVATVISGVIAVGVYGHGMNVAARGLAEEESAAGSDRAERDRVGASIASSAENDLWVAGPVTFESDRGFSEELAADRITRARELLEHGRQRAALDLLKPAAAAERFPFRQRRALAELYRELGYHDQAGRWGIVLDGWTTDLEQDRLARLLAGRDPSPRSVREFLSIPPGTATLALDALVRDRVPSYRERFEAKVARQRELSPPLSAPAERAGEIGFRLGVAAALAALIGMAVVFVIALLGGETHAVAGVTAWIVLLLSGVAFNSFGVSALLERRVRAGIAYVGVGLVLIGAVVAGFALFSTT</sequence>
<feature type="transmembrane region" description="Helical" evidence="1">
    <location>
        <begin position="371"/>
        <end position="392"/>
    </location>
</feature>
<gene>
    <name evidence="2" type="ORF">RH861_04200</name>
</gene>
<name>A0ABU1FHN4_9MICO</name>
<protein>
    <submittedName>
        <fullName evidence="2">Uncharacterized protein</fullName>
    </submittedName>
</protein>
<feature type="transmembrane region" description="Helical" evidence="1">
    <location>
        <begin position="6"/>
        <end position="26"/>
    </location>
</feature>
<organism evidence="2 3">
    <name type="scientific">Agromyces indicus</name>
    <dbReference type="NCBI Taxonomy" id="758919"/>
    <lineage>
        <taxon>Bacteria</taxon>
        <taxon>Bacillati</taxon>
        <taxon>Actinomycetota</taxon>
        <taxon>Actinomycetes</taxon>
        <taxon>Micrococcales</taxon>
        <taxon>Microbacteriaceae</taxon>
        <taxon>Agromyces</taxon>
    </lineage>
</organism>
<evidence type="ECO:0000313" key="2">
    <source>
        <dbReference type="EMBL" id="MDR5691259.1"/>
    </source>
</evidence>
<feature type="transmembrane region" description="Helical" evidence="1">
    <location>
        <begin position="311"/>
        <end position="332"/>
    </location>
</feature>
<feature type="transmembrane region" description="Helical" evidence="1">
    <location>
        <begin position="338"/>
        <end position="364"/>
    </location>
</feature>
<evidence type="ECO:0000313" key="3">
    <source>
        <dbReference type="Proteomes" id="UP001260072"/>
    </source>
</evidence>
<keyword evidence="3" id="KW-1185">Reference proteome</keyword>
<comment type="caution">
    <text evidence="2">The sequence shown here is derived from an EMBL/GenBank/DDBJ whole genome shotgun (WGS) entry which is preliminary data.</text>
</comment>
<dbReference type="RefSeq" id="WP_310519887.1">
    <property type="nucleotide sequence ID" value="NZ_BAABBS010000003.1"/>
</dbReference>
<keyword evidence="1" id="KW-1133">Transmembrane helix</keyword>
<evidence type="ECO:0000256" key="1">
    <source>
        <dbReference type="SAM" id="Phobius"/>
    </source>
</evidence>
<proteinExistence type="predicted"/>
<feature type="transmembrane region" description="Helical" evidence="1">
    <location>
        <begin position="62"/>
        <end position="86"/>
    </location>
</feature>
<feature type="transmembrane region" description="Helical" evidence="1">
    <location>
        <begin position="92"/>
        <end position="109"/>
    </location>
</feature>
<keyword evidence="1" id="KW-0812">Transmembrane</keyword>
<keyword evidence="1" id="KW-0472">Membrane</keyword>
<reference evidence="3" key="1">
    <citation type="submission" date="2023-07" db="EMBL/GenBank/DDBJ databases">
        <title>Description of three actinobacteria isolated from air of manufacturing shop in a pharmaceutical factory.</title>
        <authorList>
            <person name="Zhang D.-F."/>
        </authorList>
    </citation>
    <scope>NUCLEOTIDE SEQUENCE [LARGE SCALE GENOMIC DNA]</scope>
    <source>
        <strain evidence="3">CCTCC AB 2011122</strain>
    </source>
</reference>
<dbReference type="EMBL" id="JAVKGS010000001">
    <property type="protein sequence ID" value="MDR5691259.1"/>
    <property type="molecule type" value="Genomic_DNA"/>
</dbReference>